<accession>A0A9P8AX13</accession>
<evidence type="ECO:0000313" key="4">
    <source>
        <dbReference type="Proteomes" id="UP000812287"/>
    </source>
</evidence>
<feature type="compositionally biased region" description="Polar residues" evidence="1">
    <location>
        <begin position="113"/>
        <end position="133"/>
    </location>
</feature>
<evidence type="ECO:0000256" key="1">
    <source>
        <dbReference type="SAM" id="MobiDB-lite"/>
    </source>
</evidence>
<keyword evidence="4" id="KW-1185">Reference proteome</keyword>
<feature type="compositionally biased region" description="Polar residues" evidence="1">
    <location>
        <begin position="161"/>
        <end position="178"/>
    </location>
</feature>
<comment type="caution">
    <text evidence="3">The sequence shown here is derived from an EMBL/GenBank/DDBJ whole genome shotgun (WGS) entry which is preliminary data.</text>
</comment>
<dbReference type="GeneID" id="66103579"/>
<keyword evidence="2" id="KW-0732">Signal</keyword>
<dbReference type="EMBL" id="MU250526">
    <property type="protein sequence ID" value="KAG7450726.1"/>
    <property type="molecule type" value="Genomic_DNA"/>
</dbReference>
<sequence>MLHCDPKTYVLPLFVISHAAFLVSAAPVRNYTKRLADGEVKTVKRQAANNENPGLLPALENVAAPSGPITSSISGNSELSSLFKEVAKLASGTTVINVNVGDKNLGSLLSDAASDTNPSGGAGSDATTDTFGDTASGGDDTSPPEETGDADGFGDDATVPSVPSTTGNGLPSSTSNPGSDAADDDDDGDMDTKFFDSAVQGDSDGDDESDTDTSSDSLYLRSGAVNGTAASGSNSTDSIDDSYSDTSGSTPHSGSGGSLGEAPAGGENGTSIFKISVQNIQKINIEKGTVTS</sequence>
<dbReference type="OrthoDB" id="2990176at2759"/>
<feature type="signal peptide" evidence="2">
    <location>
        <begin position="1"/>
        <end position="25"/>
    </location>
</feature>
<organism evidence="3 4">
    <name type="scientific">Guyanagaster necrorhizus</name>
    <dbReference type="NCBI Taxonomy" id="856835"/>
    <lineage>
        <taxon>Eukaryota</taxon>
        <taxon>Fungi</taxon>
        <taxon>Dikarya</taxon>
        <taxon>Basidiomycota</taxon>
        <taxon>Agaricomycotina</taxon>
        <taxon>Agaricomycetes</taxon>
        <taxon>Agaricomycetidae</taxon>
        <taxon>Agaricales</taxon>
        <taxon>Marasmiineae</taxon>
        <taxon>Physalacriaceae</taxon>
        <taxon>Guyanagaster</taxon>
    </lineage>
</organism>
<reference evidence="3" key="1">
    <citation type="submission" date="2020-11" db="EMBL/GenBank/DDBJ databases">
        <title>Adaptations for nitrogen fixation in a non-lichenized fungal sporocarp promotes dispersal by wood-feeding termites.</title>
        <authorList>
            <consortium name="DOE Joint Genome Institute"/>
            <person name="Koch R.A."/>
            <person name="Yoon G."/>
            <person name="Arayal U."/>
            <person name="Lail K."/>
            <person name="Amirebrahimi M."/>
            <person name="Labutti K."/>
            <person name="Lipzen A."/>
            <person name="Riley R."/>
            <person name="Barry K."/>
            <person name="Henrissat B."/>
            <person name="Grigoriev I.V."/>
            <person name="Herr J.R."/>
            <person name="Aime M.C."/>
        </authorList>
    </citation>
    <scope>NUCLEOTIDE SEQUENCE</scope>
    <source>
        <strain evidence="3">MCA 3950</strain>
    </source>
</reference>
<protein>
    <submittedName>
        <fullName evidence="3">Uncharacterized protein</fullName>
    </submittedName>
</protein>
<dbReference type="AlphaFoldDB" id="A0A9P8AX13"/>
<name>A0A9P8AX13_9AGAR</name>
<feature type="region of interest" description="Disordered" evidence="1">
    <location>
        <begin position="111"/>
        <end position="270"/>
    </location>
</feature>
<feature type="compositionally biased region" description="Low complexity" evidence="1">
    <location>
        <begin position="244"/>
        <end position="253"/>
    </location>
</feature>
<proteinExistence type="predicted"/>
<dbReference type="RefSeq" id="XP_043044226.1">
    <property type="nucleotide sequence ID" value="XM_043181283.1"/>
</dbReference>
<feature type="compositionally biased region" description="Acidic residues" evidence="1">
    <location>
        <begin position="203"/>
        <end position="213"/>
    </location>
</feature>
<feature type="compositionally biased region" description="Acidic residues" evidence="1">
    <location>
        <begin position="142"/>
        <end position="154"/>
    </location>
</feature>
<dbReference type="Proteomes" id="UP000812287">
    <property type="component" value="Unassembled WGS sequence"/>
</dbReference>
<feature type="chain" id="PRO_5040106009" evidence="2">
    <location>
        <begin position="26"/>
        <end position="292"/>
    </location>
</feature>
<evidence type="ECO:0000313" key="3">
    <source>
        <dbReference type="EMBL" id="KAG7450726.1"/>
    </source>
</evidence>
<evidence type="ECO:0000256" key="2">
    <source>
        <dbReference type="SAM" id="SignalP"/>
    </source>
</evidence>
<gene>
    <name evidence="3" type="ORF">BT62DRAFT_532297</name>
</gene>